<accession>A0AAV9R073</accession>
<comment type="caution">
    <text evidence="1">The sequence shown here is derived from an EMBL/GenBank/DDBJ whole genome shotgun (WGS) entry which is preliminary data.</text>
</comment>
<dbReference type="Proteomes" id="UP001311232">
    <property type="component" value="Unassembled WGS sequence"/>
</dbReference>
<dbReference type="EMBL" id="JAHHUM010002619">
    <property type="protein sequence ID" value="KAK5602346.1"/>
    <property type="molecule type" value="Genomic_DNA"/>
</dbReference>
<protein>
    <submittedName>
        <fullName evidence="1">Uncharacterized protein</fullName>
    </submittedName>
</protein>
<gene>
    <name evidence="1" type="ORF">CRENBAI_013350</name>
</gene>
<organism evidence="1 2">
    <name type="scientific">Crenichthys baileyi</name>
    <name type="common">White River springfish</name>
    <dbReference type="NCBI Taxonomy" id="28760"/>
    <lineage>
        <taxon>Eukaryota</taxon>
        <taxon>Metazoa</taxon>
        <taxon>Chordata</taxon>
        <taxon>Craniata</taxon>
        <taxon>Vertebrata</taxon>
        <taxon>Euteleostomi</taxon>
        <taxon>Actinopterygii</taxon>
        <taxon>Neopterygii</taxon>
        <taxon>Teleostei</taxon>
        <taxon>Neoteleostei</taxon>
        <taxon>Acanthomorphata</taxon>
        <taxon>Ovalentaria</taxon>
        <taxon>Atherinomorphae</taxon>
        <taxon>Cyprinodontiformes</taxon>
        <taxon>Goodeidae</taxon>
        <taxon>Crenichthys</taxon>
    </lineage>
</organism>
<keyword evidence="2" id="KW-1185">Reference proteome</keyword>
<sequence length="125" mass="13800">MVLVTRCCHWRVDGQMSMADRLGEEAAFPRSLGRSNVETDVVIGRFLLGSMGGEPIFRAGGQKWRHTSSINNLASHRWFSACFKRLIRASQEAAAQHHLPITPCTETAQQTHQPAHSSVGMTVGQ</sequence>
<proteinExistence type="predicted"/>
<evidence type="ECO:0000313" key="1">
    <source>
        <dbReference type="EMBL" id="KAK5602346.1"/>
    </source>
</evidence>
<evidence type="ECO:0000313" key="2">
    <source>
        <dbReference type="Proteomes" id="UP001311232"/>
    </source>
</evidence>
<name>A0AAV9R073_9TELE</name>
<reference evidence="1 2" key="1">
    <citation type="submission" date="2021-06" db="EMBL/GenBank/DDBJ databases">
        <authorList>
            <person name="Palmer J.M."/>
        </authorList>
    </citation>
    <scope>NUCLEOTIDE SEQUENCE [LARGE SCALE GENOMIC DNA]</scope>
    <source>
        <strain evidence="1 2">MEX-2019</strain>
        <tissue evidence="1">Muscle</tissue>
    </source>
</reference>
<dbReference type="AlphaFoldDB" id="A0AAV9R073"/>